<evidence type="ECO:0000256" key="2">
    <source>
        <dbReference type="ARBA" id="ARBA00004752"/>
    </source>
</evidence>
<comment type="caution">
    <text evidence="10">The sequence shown here is derived from an EMBL/GenBank/DDBJ whole genome shotgun (WGS) entry which is preliminary data.</text>
</comment>
<dbReference type="GO" id="GO:0046677">
    <property type="term" value="P:response to antibiotic"/>
    <property type="evidence" value="ECO:0007669"/>
    <property type="project" value="InterPro"/>
</dbReference>
<accession>A0A109N388</accession>
<comment type="catalytic activity">
    <reaction evidence="6">
        <text>Preferential cleavage: (Ac)2-L-Lys-D-Ala-|-D-Ala. Also transpeptidation of peptidyl-alanyl moieties that are N-acyl substituents of D-alanine.</text>
        <dbReference type="EC" id="3.4.16.4"/>
    </reaction>
</comment>
<organism evidence="10 11">
    <name type="scientific">Peribacillus simplex</name>
    <dbReference type="NCBI Taxonomy" id="1478"/>
    <lineage>
        <taxon>Bacteria</taxon>
        <taxon>Bacillati</taxon>
        <taxon>Bacillota</taxon>
        <taxon>Bacilli</taxon>
        <taxon>Bacillales</taxon>
        <taxon>Bacillaceae</taxon>
        <taxon>Peribacillus</taxon>
    </lineage>
</organism>
<dbReference type="EC" id="3.4.16.4" evidence="4"/>
<dbReference type="Pfam" id="PF00905">
    <property type="entry name" value="Transpeptidase"/>
    <property type="match status" value="1"/>
</dbReference>
<evidence type="ECO:0000256" key="6">
    <source>
        <dbReference type="ARBA" id="ARBA00034000"/>
    </source>
</evidence>
<dbReference type="GO" id="GO:0005886">
    <property type="term" value="C:plasma membrane"/>
    <property type="evidence" value="ECO:0007669"/>
    <property type="project" value="TreeGrafter"/>
</dbReference>
<dbReference type="GO" id="GO:0071972">
    <property type="term" value="F:peptidoglycan L,D-transpeptidase activity"/>
    <property type="evidence" value="ECO:0007669"/>
    <property type="project" value="TreeGrafter"/>
</dbReference>
<feature type="domain" description="Penicillin-binding protein transpeptidase" evidence="7">
    <location>
        <begin position="359"/>
        <end position="668"/>
    </location>
</feature>
<dbReference type="Gene3D" id="3.10.450.100">
    <property type="entry name" value="NTF2-like, domain 1"/>
    <property type="match status" value="1"/>
</dbReference>
<keyword evidence="5" id="KW-0472">Membrane</keyword>
<dbReference type="UniPathway" id="UPA00219"/>
<dbReference type="InterPro" id="IPR005311">
    <property type="entry name" value="PBP_dimer"/>
</dbReference>
<dbReference type="SUPFAM" id="SSF54427">
    <property type="entry name" value="NTF2-like"/>
    <property type="match status" value="1"/>
</dbReference>
<dbReference type="AlphaFoldDB" id="A0A109N388"/>
<dbReference type="Gene3D" id="3.30.1390.30">
    <property type="entry name" value="Penicillin-binding protein 2a, domain 3"/>
    <property type="match status" value="1"/>
</dbReference>
<feature type="domain" description="Penicillin-binding protein dimerisation" evidence="8">
    <location>
        <begin position="161"/>
        <end position="323"/>
    </location>
</feature>
<dbReference type="InterPro" id="IPR012338">
    <property type="entry name" value="Beta-lactam/transpept-like"/>
</dbReference>
<dbReference type="SUPFAM" id="SSF56601">
    <property type="entry name" value="beta-lactamase/transpeptidase-like"/>
    <property type="match status" value="1"/>
</dbReference>
<dbReference type="RefSeq" id="WP_061140317.1">
    <property type="nucleotide sequence ID" value="NZ_LNNH01000003.1"/>
</dbReference>
<evidence type="ECO:0000259" key="9">
    <source>
        <dbReference type="Pfam" id="PF05223"/>
    </source>
</evidence>
<dbReference type="InterPro" id="IPR032710">
    <property type="entry name" value="NTF2-like_dom_sf"/>
</dbReference>
<dbReference type="SUPFAM" id="SSF56519">
    <property type="entry name" value="Penicillin binding protein dimerisation domain"/>
    <property type="match status" value="1"/>
</dbReference>
<comment type="similarity">
    <text evidence="3">Belongs to the transpeptidase family.</text>
</comment>
<dbReference type="Gene3D" id="3.90.1310.10">
    <property type="entry name" value="Penicillin-binding protein 2a (Domain 2)"/>
    <property type="match status" value="1"/>
</dbReference>
<reference evidence="10 11" key="1">
    <citation type="submission" date="2015-11" db="EMBL/GenBank/DDBJ databases">
        <title>Genome Sequence of Bacillus simplex strain VanAntwerpen2.</title>
        <authorList>
            <person name="Couger M.B."/>
        </authorList>
    </citation>
    <scope>NUCLEOTIDE SEQUENCE [LARGE SCALE GENOMIC DNA]</scope>
    <source>
        <strain evidence="10 11">VanAntwerpen02</strain>
    </source>
</reference>
<evidence type="ECO:0000259" key="8">
    <source>
        <dbReference type="Pfam" id="PF03717"/>
    </source>
</evidence>
<dbReference type="GO" id="GO:0009252">
    <property type="term" value="P:peptidoglycan biosynthetic process"/>
    <property type="evidence" value="ECO:0007669"/>
    <property type="project" value="UniProtKB-UniPathway"/>
</dbReference>
<evidence type="ECO:0000256" key="5">
    <source>
        <dbReference type="ARBA" id="ARBA00023136"/>
    </source>
</evidence>
<dbReference type="Pfam" id="PF05223">
    <property type="entry name" value="MecA_N"/>
    <property type="match status" value="1"/>
</dbReference>
<evidence type="ECO:0000256" key="1">
    <source>
        <dbReference type="ARBA" id="ARBA00004370"/>
    </source>
</evidence>
<keyword evidence="11" id="KW-1185">Reference proteome</keyword>
<evidence type="ECO:0000259" key="7">
    <source>
        <dbReference type="Pfam" id="PF00905"/>
    </source>
</evidence>
<dbReference type="InterPro" id="IPR007887">
    <property type="entry name" value="MecA_N"/>
</dbReference>
<evidence type="ECO:0000256" key="4">
    <source>
        <dbReference type="ARBA" id="ARBA00012448"/>
    </source>
</evidence>
<dbReference type="GO" id="GO:0008658">
    <property type="term" value="F:penicillin binding"/>
    <property type="evidence" value="ECO:0007669"/>
    <property type="project" value="InterPro"/>
</dbReference>
<evidence type="ECO:0000313" key="10">
    <source>
        <dbReference type="EMBL" id="KWW22568.1"/>
    </source>
</evidence>
<dbReference type="InterPro" id="IPR001460">
    <property type="entry name" value="PCN-bd_Tpept"/>
</dbReference>
<dbReference type="Gene3D" id="3.40.710.10">
    <property type="entry name" value="DD-peptidase/beta-lactamase superfamily"/>
    <property type="match status" value="1"/>
</dbReference>
<proteinExistence type="inferred from homology"/>
<dbReference type="PANTHER" id="PTHR30627:SF25">
    <property type="entry name" value="PENICILLIN-BINDING PROTEIN 3"/>
    <property type="match status" value="1"/>
</dbReference>
<evidence type="ECO:0000256" key="3">
    <source>
        <dbReference type="ARBA" id="ARBA00007171"/>
    </source>
</evidence>
<dbReference type="Pfam" id="PF03717">
    <property type="entry name" value="PBP_dimer"/>
    <property type="match status" value="1"/>
</dbReference>
<protein>
    <recommendedName>
        <fullName evidence="4">serine-type D-Ala-D-Ala carboxypeptidase</fullName>
        <ecNumber evidence="4">3.4.16.4</ecNumber>
    </recommendedName>
</protein>
<dbReference type="PANTHER" id="PTHR30627">
    <property type="entry name" value="PEPTIDOGLYCAN D,D-TRANSPEPTIDASE"/>
    <property type="match status" value="1"/>
</dbReference>
<evidence type="ECO:0000313" key="11">
    <source>
        <dbReference type="Proteomes" id="UP000064189"/>
    </source>
</evidence>
<comment type="subcellular location">
    <subcellularLocation>
        <location evidence="1">Membrane</location>
    </subcellularLocation>
</comment>
<dbReference type="Proteomes" id="UP000064189">
    <property type="component" value="Unassembled WGS sequence"/>
</dbReference>
<dbReference type="GO" id="GO:0009002">
    <property type="term" value="F:serine-type D-Ala-D-Ala carboxypeptidase activity"/>
    <property type="evidence" value="ECO:0007669"/>
    <property type="project" value="UniProtKB-EC"/>
</dbReference>
<dbReference type="GO" id="GO:0071555">
    <property type="term" value="P:cell wall organization"/>
    <property type="evidence" value="ECO:0007669"/>
    <property type="project" value="TreeGrafter"/>
</dbReference>
<dbReference type="InterPro" id="IPR050515">
    <property type="entry name" value="Beta-lactam/transpept"/>
</dbReference>
<comment type="pathway">
    <text evidence="2">Cell wall biogenesis; peptidoglycan biosynthesis.</text>
</comment>
<dbReference type="InterPro" id="IPR036138">
    <property type="entry name" value="PBP_dimer_sf"/>
</dbReference>
<dbReference type="EMBL" id="LNNH01000003">
    <property type="protein sequence ID" value="KWW22568.1"/>
    <property type="molecule type" value="Genomic_DNA"/>
</dbReference>
<feature type="domain" description="NTF2-like N-terminal transpeptidase" evidence="9">
    <location>
        <begin position="30"/>
        <end position="152"/>
    </location>
</feature>
<sequence length="676" mass="75309">MKKIIILVLVVALTVGVLPLWHYLKANKATPEEVFNEYVRQFSQQNYEEMLKLIAEGDLETYDYSKKSFTEKYHAIFSGIETSSIEVLSKELLYEDDSETYKGIFKVKINTFLGEVTASYQTFFIEEKTENGDVWKIKWDPSLIFAGMEKGDKVSAQSFLPQRGDILDRNGNPLALDKDVYEMGIIPGKLGESKEAEISKLSAYFKIPEQRFQQALEQKWVTEDIFVPIAVMPAEFQPESMDEDLAGVYFQTKKIRYYPEKDRAAHLIGYVKQATSEDLEKDAGHEYTSGDYIGKSGLEQVYEKQLRGKKGGIIQIKNEKGEQKSILKKVDVINGKNINLTIDAALQSNMYEAMKQDAGAVSAIHPVTGEMLALVSYPSFDPNLMVSGMTEDQWKAYSENPKLPFLNRFSSLYAPGSTFKAITAASGLTAGTTFPEKKREISGLQWRKDNSWGGYFVTRVKEASPVDMVDALAYSDNIYFAQEALEMGAAKFEKNASAFGFQEDFQLPIHLKKSQLSNDGIENEVLLADSAYGQGEVLMSVVHLGTAFTPFVKGGNMVLPVLIKEENNKPIDKPVISSEVASTVQKALIQVVERDTGTAHNLKTAKEVLAAKTGTAELKSKKGEDGMENGFVVVFDTKSPSILLTAIVEDVKNRGGSHYVTAKIKPVLDQYLAENE</sequence>
<name>A0A109N388_9BACI</name>
<gene>
    <name evidence="10" type="ORF">AS888_12105</name>
</gene>